<protein>
    <submittedName>
        <fullName evidence="2">Uncharacterized protein</fullName>
    </submittedName>
</protein>
<evidence type="ECO:0000313" key="3">
    <source>
        <dbReference type="Proteomes" id="UP001305414"/>
    </source>
</evidence>
<accession>A0AAN7Z4R3</accession>
<gene>
    <name evidence="2" type="ORF">RRF57_004912</name>
</gene>
<comment type="caution">
    <text evidence="2">The sequence shown here is derived from an EMBL/GenBank/DDBJ whole genome shotgun (WGS) entry which is preliminary data.</text>
</comment>
<feature type="compositionally biased region" description="Polar residues" evidence="1">
    <location>
        <begin position="418"/>
        <end position="431"/>
    </location>
</feature>
<proteinExistence type="predicted"/>
<dbReference type="EMBL" id="JAWHQM010000010">
    <property type="protein sequence ID" value="KAK5629197.1"/>
    <property type="molecule type" value="Genomic_DNA"/>
</dbReference>
<organism evidence="2 3">
    <name type="scientific">Xylaria bambusicola</name>
    <dbReference type="NCBI Taxonomy" id="326684"/>
    <lineage>
        <taxon>Eukaryota</taxon>
        <taxon>Fungi</taxon>
        <taxon>Dikarya</taxon>
        <taxon>Ascomycota</taxon>
        <taxon>Pezizomycotina</taxon>
        <taxon>Sordariomycetes</taxon>
        <taxon>Xylariomycetidae</taxon>
        <taxon>Xylariales</taxon>
        <taxon>Xylariaceae</taxon>
        <taxon>Xylaria</taxon>
    </lineage>
</organism>
<sequence>MQRLDTMPPRRRDHRNSDLDDSDSINHNANQRPSGIRPRASTKRSLGEASKGFEDNKNAMIEALKMAPGPIQRYIASVAHTAVKIAEHGHKVIGETQPPQTWNEILEMLPKTTIDDVWTEKDEERLQAAYIINPYRQFLKTAAAFPLSGNHNYWTMWKMIPRLRNCFPSDIIGVKNHLKYAVEVDIGNGVMKPDPRWSGGFCDRLTQLALGSPCDANMGLLALLIRYAVADRLDDRRKVPLQGHQTDTRFFEYFGLRIQRENDTKSLRDMHAELRQDWKEGGIYLPWASDVMCSIEQLNNPVRSAQPTVPIPGETYPEYPVDTPDLTRLVKACDMTGNLGYAHLDTVEQRAAFISHGRTKQDPLQSGNQDQLNALRIPLLEEEERFKARRILLLNPGRDEVELVAHDSNSDKQMASGDFQQSAQEEIYTQQDDYDEFPAGFWDSWDLDSSPEPSESREGSLELGS</sequence>
<feature type="region of interest" description="Disordered" evidence="1">
    <location>
        <begin position="1"/>
        <end position="53"/>
    </location>
</feature>
<name>A0AAN7Z4R3_9PEZI</name>
<evidence type="ECO:0000256" key="1">
    <source>
        <dbReference type="SAM" id="MobiDB-lite"/>
    </source>
</evidence>
<dbReference type="Proteomes" id="UP001305414">
    <property type="component" value="Unassembled WGS sequence"/>
</dbReference>
<reference evidence="2 3" key="1">
    <citation type="submission" date="2023-10" db="EMBL/GenBank/DDBJ databases">
        <title>Draft genome sequence of Xylaria bambusicola isolate GMP-LS, the root and basal stem rot pathogen of sugarcane in Indonesia.</title>
        <authorList>
            <person name="Selvaraj P."/>
            <person name="Muralishankar V."/>
            <person name="Muruganantham S."/>
            <person name="Sp S."/>
            <person name="Haryani S."/>
            <person name="Lau K.J.X."/>
            <person name="Naqvi N.I."/>
        </authorList>
    </citation>
    <scope>NUCLEOTIDE SEQUENCE [LARGE SCALE GENOMIC DNA]</scope>
    <source>
        <strain evidence="2">GMP-LS</strain>
    </source>
</reference>
<feature type="compositionally biased region" description="Low complexity" evidence="1">
    <location>
        <begin position="442"/>
        <end position="453"/>
    </location>
</feature>
<feature type="region of interest" description="Disordered" evidence="1">
    <location>
        <begin position="407"/>
        <end position="465"/>
    </location>
</feature>
<feature type="compositionally biased region" description="Basic and acidic residues" evidence="1">
    <location>
        <begin position="454"/>
        <end position="465"/>
    </location>
</feature>
<evidence type="ECO:0000313" key="2">
    <source>
        <dbReference type="EMBL" id="KAK5629197.1"/>
    </source>
</evidence>
<keyword evidence="3" id="KW-1185">Reference proteome</keyword>
<dbReference type="AlphaFoldDB" id="A0AAN7Z4R3"/>